<dbReference type="Pfam" id="PF00126">
    <property type="entry name" value="HTH_1"/>
    <property type="match status" value="1"/>
</dbReference>
<dbReference type="PRINTS" id="PR00039">
    <property type="entry name" value="HTHLYSR"/>
</dbReference>
<dbReference type="InterPro" id="IPR036390">
    <property type="entry name" value="WH_DNA-bd_sf"/>
</dbReference>
<keyword evidence="7" id="KW-1185">Reference proteome</keyword>
<comment type="similarity">
    <text evidence="1">Belongs to the LysR transcriptional regulatory family.</text>
</comment>
<dbReference type="STRING" id="1231623.Tasa_056_021"/>
<evidence type="ECO:0000313" key="7">
    <source>
        <dbReference type="Proteomes" id="UP000032679"/>
    </source>
</evidence>
<evidence type="ECO:0000256" key="1">
    <source>
        <dbReference type="ARBA" id="ARBA00009437"/>
    </source>
</evidence>
<keyword evidence="3" id="KW-0238">DNA-binding</keyword>
<dbReference type="EMBL" id="BALE01000056">
    <property type="protein sequence ID" value="GAN55708.1"/>
    <property type="molecule type" value="Genomic_DNA"/>
</dbReference>
<feature type="domain" description="HTH lysR-type" evidence="5">
    <location>
        <begin position="5"/>
        <end position="62"/>
    </location>
</feature>
<evidence type="ECO:0000259" key="5">
    <source>
        <dbReference type="PROSITE" id="PS50931"/>
    </source>
</evidence>
<dbReference type="InterPro" id="IPR050176">
    <property type="entry name" value="LTTR"/>
</dbReference>
<dbReference type="InterPro" id="IPR036388">
    <property type="entry name" value="WH-like_DNA-bd_sf"/>
</dbReference>
<dbReference type="GO" id="GO:0003700">
    <property type="term" value="F:DNA-binding transcription factor activity"/>
    <property type="evidence" value="ECO:0007669"/>
    <property type="project" value="InterPro"/>
</dbReference>
<dbReference type="InterPro" id="IPR005119">
    <property type="entry name" value="LysR_subst-bd"/>
</dbReference>
<dbReference type="InterPro" id="IPR000847">
    <property type="entry name" value="LysR_HTH_N"/>
</dbReference>
<dbReference type="AlphaFoldDB" id="A0A0D6MQY5"/>
<accession>A0A0D6MQY5</accession>
<dbReference type="SUPFAM" id="SSF53850">
    <property type="entry name" value="Periplasmic binding protein-like II"/>
    <property type="match status" value="1"/>
</dbReference>
<name>A0A0D6MQY5_9PROT</name>
<dbReference type="RefSeq" id="WP_241767823.1">
    <property type="nucleotide sequence ID" value="NZ_BALE01000056.1"/>
</dbReference>
<evidence type="ECO:0000256" key="3">
    <source>
        <dbReference type="ARBA" id="ARBA00023125"/>
    </source>
</evidence>
<evidence type="ECO:0000313" key="6">
    <source>
        <dbReference type="EMBL" id="GAN55708.1"/>
    </source>
</evidence>
<reference evidence="6 7" key="1">
    <citation type="submission" date="2012-10" db="EMBL/GenBank/DDBJ databases">
        <title>Genome sequencing of Tanticharoenia sakaeratensis NBRC 103193.</title>
        <authorList>
            <person name="Azuma Y."/>
            <person name="Hadano H."/>
            <person name="Hirakawa H."/>
            <person name="Matsushita K."/>
        </authorList>
    </citation>
    <scope>NUCLEOTIDE SEQUENCE [LARGE SCALE GENOMIC DNA]</scope>
    <source>
        <strain evidence="6 7">NBRC 103193</strain>
    </source>
</reference>
<protein>
    <submittedName>
        <fullName evidence="6">LysR family transcriptional regulator</fullName>
    </submittedName>
</protein>
<dbReference type="Gene3D" id="1.10.10.10">
    <property type="entry name" value="Winged helix-like DNA-binding domain superfamily/Winged helix DNA-binding domain"/>
    <property type="match status" value="1"/>
</dbReference>
<dbReference type="GO" id="GO:0003677">
    <property type="term" value="F:DNA binding"/>
    <property type="evidence" value="ECO:0007669"/>
    <property type="project" value="UniProtKB-KW"/>
</dbReference>
<gene>
    <name evidence="6" type="ORF">Tasa_056_021</name>
</gene>
<keyword evidence="4" id="KW-0804">Transcription</keyword>
<comment type="caution">
    <text evidence="6">The sequence shown here is derived from an EMBL/GenBank/DDBJ whole genome shotgun (WGS) entry which is preliminary data.</text>
</comment>
<dbReference type="PANTHER" id="PTHR30579:SF7">
    <property type="entry name" value="HTH-TYPE TRANSCRIPTIONAL REGULATOR LRHA-RELATED"/>
    <property type="match status" value="1"/>
</dbReference>
<dbReference type="Proteomes" id="UP000032679">
    <property type="component" value="Unassembled WGS sequence"/>
</dbReference>
<organism evidence="6 7">
    <name type="scientific">Tanticharoenia sakaeratensis NBRC 103193</name>
    <dbReference type="NCBI Taxonomy" id="1231623"/>
    <lineage>
        <taxon>Bacteria</taxon>
        <taxon>Pseudomonadati</taxon>
        <taxon>Pseudomonadota</taxon>
        <taxon>Alphaproteobacteria</taxon>
        <taxon>Acetobacterales</taxon>
        <taxon>Acetobacteraceae</taxon>
        <taxon>Tanticharoenia</taxon>
    </lineage>
</organism>
<keyword evidence="2" id="KW-0805">Transcription regulation</keyword>
<dbReference type="Pfam" id="PF03466">
    <property type="entry name" value="LysR_substrate"/>
    <property type="match status" value="1"/>
</dbReference>
<dbReference type="SUPFAM" id="SSF46785">
    <property type="entry name" value="Winged helix' DNA-binding domain"/>
    <property type="match status" value="1"/>
</dbReference>
<dbReference type="PANTHER" id="PTHR30579">
    <property type="entry name" value="TRANSCRIPTIONAL REGULATOR"/>
    <property type="match status" value="1"/>
</dbReference>
<dbReference type="Gene3D" id="3.40.190.10">
    <property type="entry name" value="Periplasmic binding protein-like II"/>
    <property type="match status" value="2"/>
</dbReference>
<proteinExistence type="inferred from homology"/>
<evidence type="ECO:0000256" key="2">
    <source>
        <dbReference type="ARBA" id="ARBA00023015"/>
    </source>
</evidence>
<dbReference type="PROSITE" id="PS50931">
    <property type="entry name" value="HTH_LYSR"/>
    <property type="match status" value="1"/>
</dbReference>
<dbReference type="FunFam" id="1.10.10.10:FF:000001">
    <property type="entry name" value="LysR family transcriptional regulator"/>
    <property type="match status" value="1"/>
</dbReference>
<evidence type="ECO:0000256" key="4">
    <source>
        <dbReference type="ARBA" id="ARBA00023163"/>
    </source>
</evidence>
<sequence length="289" mass="30995">MPVPLDLDALRSFVTAQDLGGFNRAAETLHRSQSAVSQQLRKLEEQAGQSLVRRDGRQLVLTSAGETLLAYGRRLLSLNDEALAALRGHALAGQVRFGVVGDLADTWLPQTLALFARAHPQVQLEASVDRASTLFEALDRGALDLVLAFGGDGRADATPWRTLPQRWIGPIGARFVLGEPVDLVVLPAPCRFRQGAIDRLEAAGIPWRIAFTGRSVATLWAAVRAGLGVTFRMTGELPDEIDILDEPVGLARASDIRVSVHDGGRAAEGPVTQLKQLLDDAPLAASPNI</sequence>